<dbReference type="Proteomes" id="UP001172681">
    <property type="component" value="Unassembled WGS sequence"/>
</dbReference>
<evidence type="ECO:0000313" key="11">
    <source>
        <dbReference type="Proteomes" id="UP001172681"/>
    </source>
</evidence>
<keyword evidence="11" id="KW-1185">Reference proteome</keyword>
<comment type="cofactor">
    <cofactor evidence="2">
        <name>Mg(2+)</name>
        <dbReference type="ChEBI" id="CHEBI:18420"/>
    </cofactor>
</comment>
<dbReference type="GO" id="GO:0006098">
    <property type="term" value="P:pentose-phosphate shunt"/>
    <property type="evidence" value="ECO:0007669"/>
    <property type="project" value="TreeGrafter"/>
</dbReference>
<dbReference type="Gene3D" id="3.40.50.920">
    <property type="match status" value="1"/>
</dbReference>
<evidence type="ECO:0000256" key="2">
    <source>
        <dbReference type="ARBA" id="ARBA00001946"/>
    </source>
</evidence>
<evidence type="ECO:0000256" key="7">
    <source>
        <dbReference type="ARBA" id="ARBA00022842"/>
    </source>
</evidence>
<dbReference type="AlphaFoldDB" id="A0AA38XW35"/>
<evidence type="ECO:0000259" key="9">
    <source>
        <dbReference type="SMART" id="SM00861"/>
    </source>
</evidence>
<dbReference type="InterPro" id="IPR049557">
    <property type="entry name" value="Transketolase_CS"/>
</dbReference>
<dbReference type="CDD" id="cd07033">
    <property type="entry name" value="TPP_PYR_DXS_TK_like"/>
    <property type="match status" value="1"/>
</dbReference>
<dbReference type="FunFam" id="3.40.50.970:FF:000004">
    <property type="entry name" value="Transketolase"/>
    <property type="match status" value="1"/>
</dbReference>
<keyword evidence="8" id="KW-0786">Thiamine pyrophosphate</keyword>
<evidence type="ECO:0000256" key="5">
    <source>
        <dbReference type="ARBA" id="ARBA00022679"/>
    </source>
</evidence>
<dbReference type="InterPro" id="IPR005474">
    <property type="entry name" value="Transketolase_N"/>
</dbReference>
<dbReference type="PROSITE" id="PS00801">
    <property type="entry name" value="TRANSKETOLASE_1"/>
    <property type="match status" value="1"/>
</dbReference>
<comment type="cofactor">
    <cofactor evidence="3">
        <name>thiamine diphosphate</name>
        <dbReference type="ChEBI" id="CHEBI:58937"/>
    </cofactor>
</comment>
<sequence>MVSGILSNINSELEVVVGKSSQGDWKVKGTKGLTAAEDLVLKTFRVLIADLCQQFNGGHPGGAMGMAAIGVALWKYVMNYAPHTPDWINRDRFVLSNGHTCLFQYTFLHLTGYKDMTFEQLKSYHSDRVDALCPGHPEIEHQGIEVTTGPLGQGIANAVGLAMASKSLAAKFNRPGFDIVSDHIWCMVGDACLQEGVGLEAISFAGHMRLNNLTVMYDNNQITCDGPVNLTNTEDINAKMRACGWNVIEISDGCWDVLGLVEALEASKHSALPTFINVHTVIGVDTSVAGNAVAHGAAIGTDAVASLKQLYGFDPDRRFVVPEAVRDFFKELPQRGEAMVFRWRAIFDRYREVYPTLAEDYTRRHGGDLPSDWESLIPTEFPSKATATRASSGLVFGPLAESLGQFMVGTADLEPSVYMNWKTKENFEPPELGTGSYTGRFIHYGVREHVMAAVSNGLAAYHPGMFIPVTSSFFMFYLYAAPAVRMGALQHLQVIHAATHDSIGMGEDGPTHQPIELAALYRTMPNFLYIRPGDSEETAGAWMAAIKARHMSSLISTSRHALPQLTGLTRRTGVARGAYVLEEAPQKADLTLIGVGAELNLAVRVATELRTRHGLTVRTVSFPCQRLFEQQPPQYRRDVLRKHTGVPVVVVEAYAANGWERYANAAVCMPTTRFGKSLPGPKAYEFFGFSVDSMVTRILGFVNFFHANPEMRVEFVELTSVGDE</sequence>
<keyword evidence="7" id="KW-0460">Magnesium</keyword>
<gene>
    <name evidence="10" type="ORF">H2204_011041</name>
</gene>
<accession>A0AA38XW35</accession>
<dbReference type="GO" id="GO:0005829">
    <property type="term" value="C:cytosol"/>
    <property type="evidence" value="ECO:0007669"/>
    <property type="project" value="TreeGrafter"/>
</dbReference>
<dbReference type="InterPro" id="IPR005475">
    <property type="entry name" value="Transketolase-like_Pyr-bd"/>
</dbReference>
<comment type="caution">
    <text evidence="10">The sequence shown here is derived from an EMBL/GenBank/DDBJ whole genome shotgun (WGS) entry which is preliminary data.</text>
</comment>
<dbReference type="InterPro" id="IPR033247">
    <property type="entry name" value="Transketolase_fam"/>
</dbReference>
<dbReference type="GO" id="GO:0046872">
    <property type="term" value="F:metal ion binding"/>
    <property type="evidence" value="ECO:0007669"/>
    <property type="project" value="UniProtKB-KW"/>
</dbReference>
<dbReference type="SMART" id="SM00861">
    <property type="entry name" value="Transket_pyr"/>
    <property type="match status" value="1"/>
</dbReference>
<dbReference type="Gene3D" id="3.40.50.970">
    <property type="match status" value="2"/>
</dbReference>
<dbReference type="Pfam" id="PF02779">
    <property type="entry name" value="Transket_pyr"/>
    <property type="match status" value="1"/>
</dbReference>
<dbReference type="PANTHER" id="PTHR43522">
    <property type="entry name" value="TRANSKETOLASE"/>
    <property type="match status" value="1"/>
</dbReference>
<dbReference type="InterPro" id="IPR020826">
    <property type="entry name" value="Transketolase_BS"/>
</dbReference>
<dbReference type="InterPro" id="IPR029061">
    <property type="entry name" value="THDP-binding"/>
</dbReference>
<dbReference type="SUPFAM" id="SSF52518">
    <property type="entry name" value="Thiamin diphosphate-binding fold (THDP-binding)"/>
    <property type="match status" value="2"/>
</dbReference>
<name>A0AA38XW35_9EURO</name>
<dbReference type="EMBL" id="JAPDRN010000097">
    <property type="protein sequence ID" value="KAJ9623855.1"/>
    <property type="molecule type" value="Genomic_DNA"/>
</dbReference>
<feature type="domain" description="Transketolase-like pyrimidine-binding" evidence="9">
    <location>
        <begin position="386"/>
        <end position="564"/>
    </location>
</feature>
<dbReference type="PANTHER" id="PTHR43522:SF6">
    <property type="entry name" value="TRANSKETOLASE-LIKE PYRIMIDINE-BINDING DOMAIN-CONTAINING PROTEIN-RELATED"/>
    <property type="match status" value="1"/>
</dbReference>
<evidence type="ECO:0000313" key="10">
    <source>
        <dbReference type="EMBL" id="KAJ9623855.1"/>
    </source>
</evidence>
<keyword evidence="5" id="KW-0808">Transferase</keyword>
<dbReference type="Pfam" id="PF00456">
    <property type="entry name" value="Transketolase_N"/>
    <property type="match status" value="1"/>
</dbReference>
<evidence type="ECO:0000256" key="4">
    <source>
        <dbReference type="ARBA" id="ARBA00007131"/>
    </source>
</evidence>
<evidence type="ECO:0000256" key="3">
    <source>
        <dbReference type="ARBA" id="ARBA00001964"/>
    </source>
</evidence>
<reference evidence="10" key="1">
    <citation type="submission" date="2022-10" db="EMBL/GenBank/DDBJ databases">
        <title>Culturing micro-colonial fungi from biological soil crusts in the Mojave desert and describing Neophaeococcomyces mojavensis, and introducing the new genera and species Taxawa tesnikishii.</title>
        <authorList>
            <person name="Kurbessoian T."/>
            <person name="Stajich J.E."/>
        </authorList>
    </citation>
    <scope>NUCLEOTIDE SEQUENCE</scope>
    <source>
        <strain evidence="10">TK_35</strain>
    </source>
</reference>
<comment type="cofactor">
    <cofactor evidence="1">
        <name>Co(2+)</name>
        <dbReference type="ChEBI" id="CHEBI:48828"/>
    </cofactor>
</comment>
<dbReference type="PROSITE" id="PS00802">
    <property type="entry name" value="TRANSKETOLASE_2"/>
    <property type="match status" value="1"/>
</dbReference>
<evidence type="ECO:0000256" key="1">
    <source>
        <dbReference type="ARBA" id="ARBA00001941"/>
    </source>
</evidence>
<proteinExistence type="inferred from homology"/>
<dbReference type="InterPro" id="IPR055152">
    <property type="entry name" value="Transketolase-like_C_2"/>
</dbReference>
<protein>
    <recommendedName>
        <fullName evidence="9">Transketolase-like pyrimidine-binding domain-containing protein</fullName>
    </recommendedName>
</protein>
<dbReference type="Pfam" id="PF22613">
    <property type="entry name" value="Transketolase_C_1"/>
    <property type="match status" value="1"/>
</dbReference>
<keyword evidence="6" id="KW-0479">Metal-binding</keyword>
<comment type="similarity">
    <text evidence="4">Belongs to the transketolase family.</text>
</comment>
<dbReference type="GO" id="GO:0004802">
    <property type="term" value="F:transketolase activity"/>
    <property type="evidence" value="ECO:0007669"/>
    <property type="project" value="TreeGrafter"/>
</dbReference>
<dbReference type="CDD" id="cd02012">
    <property type="entry name" value="TPP_TK"/>
    <property type="match status" value="1"/>
</dbReference>
<organism evidence="10 11">
    <name type="scientific">Knufia peltigerae</name>
    <dbReference type="NCBI Taxonomy" id="1002370"/>
    <lineage>
        <taxon>Eukaryota</taxon>
        <taxon>Fungi</taxon>
        <taxon>Dikarya</taxon>
        <taxon>Ascomycota</taxon>
        <taxon>Pezizomycotina</taxon>
        <taxon>Eurotiomycetes</taxon>
        <taxon>Chaetothyriomycetidae</taxon>
        <taxon>Chaetothyriales</taxon>
        <taxon>Trichomeriaceae</taxon>
        <taxon>Knufia</taxon>
    </lineage>
</organism>
<dbReference type="GO" id="GO:0005634">
    <property type="term" value="C:nucleus"/>
    <property type="evidence" value="ECO:0007669"/>
    <property type="project" value="TreeGrafter"/>
</dbReference>
<dbReference type="InterPro" id="IPR009014">
    <property type="entry name" value="Transketo_C/PFOR_II"/>
</dbReference>
<evidence type="ECO:0000256" key="6">
    <source>
        <dbReference type="ARBA" id="ARBA00022723"/>
    </source>
</evidence>
<dbReference type="SUPFAM" id="SSF52922">
    <property type="entry name" value="TK C-terminal domain-like"/>
    <property type="match status" value="1"/>
</dbReference>
<evidence type="ECO:0000256" key="8">
    <source>
        <dbReference type="ARBA" id="ARBA00023052"/>
    </source>
</evidence>